<proteinExistence type="predicted"/>
<comment type="caution">
    <text evidence="1">The sequence shown here is derived from an EMBL/GenBank/DDBJ whole genome shotgun (WGS) entry which is preliminary data.</text>
</comment>
<dbReference type="Proteomes" id="UP001595530">
    <property type="component" value="Unassembled WGS sequence"/>
</dbReference>
<dbReference type="EMBL" id="JBHRTP010000005">
    <property type="protein sequence ID" value="MFC3106690.1"/>
    <property type="molecule type" value="Genomic_DNA"/>
</dbReference>
<accession>A0ABV7EY36</accession>
<organism evidence="1 2">
    <name type="scientific">Undibacterium arcticum</name>
    <dbReference type="NCBI Taxonomy" id="1762892"/>
    <lineage>
        <taxon>Bacteria</taxon>
        <taxon>Pseudomonadati</taxon>
        <taxon>Pseudomonadota</taxon>
        <taxon>Betaproteobacteria</taxon>
        <taxon>Burkholderiales</taxon>
        <taxon>Oxalobacteraceae</taxon>
        <taxon>Undibacterium</taxon>
    </lineage>
</organism>
<reference evidence="2" key="1">
    <citation type="journal article" date="2019" name="Int. J. Syst. Evol. Microbiol.">
        <title>The Global Catalogue of Microorganisms (GCM) 10K type strain sequencing project: providing services to taxonomists for standard genome sequencing and annotation.</title>
        <authorList>
            <consortium name="The Broad Institute Genomics Platform"/>
            <consortium name="The Broad Institute Genome Sequencing Center for Infectious Disease"/>
            <person name="Wu L."/>
            <person name="Ma J."/>
        </authorList>
    </citation>
    <scope>NUCLEOTIDE SEQUENCE [LARGE SCALE GENOMIC DNA]</scope>
    <source>
        <strain evidence="2">KCTC 42986</strain>
    </source>
</reference>
<sequence>MTDAAAAARFNRGSQAPRGLLRLSDTVASSPEPWSHMNPSACSEARLPEADRINLAILALAGTATSTGLAAEHDVSRKFVYQQANKAGAALAEDARSARSQSPD</sequence>
<dbReference type="RefSeq" id="WP_390329064.1">
    <property type="nucleotide sequence ID" value="NZ_JBHRTP010000005.1"/>
</dbReference>
<keyword evidence="2" id="KW-1185">Reference proteome</keyword>
<gene>
    <name evidence="1" type="ORF">ACFOFO_01720</name>
</gene>
<evidence type="ECO:0008006" key="3">
    <source>
        <dbReference type="Google" id="ProtNLM"/>
    </source>
</evidence>
<evidence type="ECO:0000313" key="1">
    <source>
        <dbReference type="EMBL" id="MFC3106690.1"/>
    </source>
</evidence>
<evidence type="ECO:0000313" key="2">
    <source>
        <dbReference type="Proteomes" id="UP001595530"/>
    </source>
</evidence>
<name>A0ABV7EY36_9BURK</name>
<protein>
    <recommendedName>
        <fullName evidence="3">Helix-turn-helix domain-containing protein</fullName>
    </recommendedName>
</protein>